<dbReference type="RefSeq" id="XP_066703764.1">
    <property type="nucleotide sequence ID" value="XM_066838700.1"/>
</dbReference>
<dbReference type="GeneID" id="92071762"/>
<reference evidence="2 3" key="1">
    <citation type="submission" date="2023-01" db="EMBL/GenBank/DDBJ databases">
        <title>Analysis of 21 Apiospora genomes using comparative genomics revels a genus with tremendous synthesis potential of carbohydrate active enzymes and secondary metabolites.</title>
        <authorList>
            <person name="Sorensen T."/>
        </authorList>
    </citation>
    <scope>NUCLEOTIDE SEQUENCE [LARGE SCALE GENOMIC DNA]</scope>
    <source>
        <strain evidence="2 3">CBS 24483</strain>
    </source>
</reference>
<gene>
    <name evidence="2" type="ORF">PG986_002478</name>
</gene>
<proteinExistence type="predicted"/>
<evidence type="ECO:0000313" key="3">
    <source>
        <dbReference type="Proteomes" id="UP001391051"/>
    </source>
</evidence>
<dbReference type="EMBL" id="JAQQWE010000002">
    <property type="protein sequence ID" value="KAK7961653.1"/>
    <property type="molecule type" value="Genomic_DNA"/>
</dbReference>
<accession>A0ABR1QNY2</accession>
<feature type="region of interest" description="Disordered" evidence="1">
    <location>
        <begin position="1"/>
        <end position="58"/>
    </location>
</feature>
<evidence type="ECO:0000313" key="2">
    <source>
        <dbReference type="EMBL" id="KAK7961653.1"/>
    </source>
</evidence>
<evidence type="ECO:0000256" key="1">
    <source>
        <dbReference type="SAM" id="MobiDB-lite"/>
    </source>
</evidence>
<feature type="compositionally biased region" description="Basic and acidic residues" evidence="1">
    <location>
        <begin position="15"/>
        <end position="27"/>
    </location>
</feature>
<feature type="compositionally biased region" description="Low complexity" evidence="1">
    <location>
        <begin position="42"/>
        <end position="52"/>
    </location>
</feature>
<comment type="caution">
    <text evidence="2">The sequence shown here is derived from an EMBL/GenBank/DDBJ whole genome shotgun (WGS) entry which is preliminary data.</text>
</comment>
<sequence length="94" mass="10014">MLAMRPEEGGVAAHEGQERGGGKREDLPQYEDPAPDRRRARCSSSAGRVRSGMDQEPVTLDMHDSQSYAYSGPAMIDLQSEDVAAAAAGLAPII</sequence>
<dbReference type="Proteomes" id="UP001391051">
    <property type="component" value="Unassembled WGS sequence"/>
</dbReference>
<organism evidence="2 3">
    <name type="scientific">Apiospora aurea</name>
    <dbReference type="NCBI Taxonomy" id="335848"/>
    <lineage>
        <taxon>Eukaryota</taxon>
        <taxon>Fungi</taxon>
        <taxon>Dikarya</taxon>
        <taxon>Ascomycota</taxon>
        <taxon>Pezizomycotina</taxon>
        <taxon>Sordariomycetes</taxon>
        <taxon>Xylariomycetidae</taxon>
        <taxon>Amphisphaeriales</taxon>
        <taxon>Apiosporaceae</taxon>
        <taxon>Apiospora</taxon>
    </lineage>
</organism>
<protein>
    <submittedName>
        <fullName evidence="2">Uncharacterized protein</fullName>
    </submittedName>
</protein>
<name>A0ABR1QNY2_9PEZI</name>
<keyword evidence="3" id="KW-1185">Reference proteome</keyword>